<proteinExistence type="predicted"/>
<dbReference type="AlphaFoldDB" id="A0A9P1L742"/>
<dbReference type="RefSeq" id="WP_057559355.1">
    <property type="nucleotide sequence ID" value="NZ_CDNY01000028.1"/>
</dbReference>
<dbReference type="InterPro" id="IPR009303">
    <property type="entry name" value="DUF960"/>
</dbReference>
<protein>
    <submittedName>
        <fullName evidence="1">Staphylococcal protein of uncharacterized function (DUF960)</fullName>
    </submittedName>
</protein>
<dbReference type="Proteomes" id="UP000049685">
    <property type="component" value="Unassembled WGS sequence"/>
</dbReference>
<dbReference type="EMBL" id="CDNY01000028">
    <property type="protein sequence ID" value="CEO35908.1"/>
    <property type="molecule type" value="Genomic_DNA"/>
</dbReference>
<reference evidence="2" key="1">
    <citation type="submission" date="2015-01" db="EMBL/GenBank/DDBJ databases">
        <authorList>
            <person name="Aslett A.Martin."/>
            <person name="De Silva Nishadi"/>
        </authorList>
    </citation>
    <scope>NUCLEOTIDE SEQUENCE [LARGE SCALE GENOMIC DNA]</scope>
    <source>
        <strain evidence="2">UMC4404</strain>
    </source>
</reference>
<organism evidence="1 2">
    <name type="scientific">Paraclostridium sordellii</name>
    <name type="common">Clostridium sordellii</name>
    <dbReference type="NCBI Taxonomy" id="1505"/>
    <lineage>
        <taxon>Bacteria</taxon>
        <taxon>Bacillati</taxon>
        <taxon>Bacillota</taxon>
        <taxon>Clostridia</taxon>
        <taxon>Peptostreptococcales</taxon>
        <taxon>Peptostreptococcaceae</taxon>
        <taxon>Paraclostridium</taxon>
    </lineage>
</organism>
<gene>
    <name evidence="1" type="ORF">UMC4404_28921</name>
</gene>
<sequence length="96" mass="11433">MFEKENRYITRAVLDVVPIEINLLLYDLIDELTIEKDYLQIFELVPHEEILEIIHKQEIPEFTCKFIVRNIGIEKSMKIYVIDSGDYSTMMLSSEY</sequence>
<evidence type="ECO:0000313" key="2">
    <source>
        <dbReference type="Proteomes" id="UP000049685"/>
    </source>
</evidence>
<accession>A0A9P1L742</accession>
<comment type="caution">
    <text evidence="1">The sequence shown here is derived from an EMBL/GenBank/DDBJ whole genome shotgun (WGS) entry which is preliminary data.</text>
</comment>
<dbReference type="Pfam" id="PF06124">
    <property type="entry name" value="DUF960"/>
    <property type="match status" value="1"/>
</dbReference>
<evidence type="ECO:0000313" key="1">
    <source>
        <dbReference type="EMBL" id="CEO35908.1"/>
    </source>
</evidence>
<dbReference type="Gene3D" id="3.10.450.150">
    <property type="entry name" value="enterococcus faecalis protein"/>
    <property type="match status" value="1"/>
</dbReference>
<name>A0A9P1L742_PARSO</name>